<organism evidence="13 14">
    <name type="scientific">Mangrovimicrobium sediminis</name>
    <dbReference type="NCBI Taxonomy" id="2562682"/>
    <lineage>
        <taxon>Bacteria</taxon>
        <taxon>Pseudomonadati</taxon>
        <taxon>Pseudomonadota</taxon>
        <taxon>Gammaproteobacteria</taxon>
        <taxon>Cellvibrionales</taxon>
        <taxon>Halieaceae</taxon>
        <taxon>Mangrovimicrobium</taxon>
    </lineage>
</organism>
<evidence type="ECO:0000256" key="1">
    <source>
        <dbReference type="ARBA" id="ARBA00005046"/>
    </source>
</evidence>
<evidence type="ECO:0000256" key="4">
    <source>
        <dbReference type="ARBA" id="ARBA00013858"/>
    </source>
</evidence>
<keyword evidence="14" id="KW-1185">Reference proteome</keyword>
<comment type="subunit">
    <text evidence="6">Heterotetramer of 2 MoaD subunits and 2 MoaE subunits. Also stable as homodimer. The enzyme changes between these two forms during catalysis.</text>
</comment>
<dbReference type="UniPathway" id="UPA00344"/>
<comment type="pathway">
    <text evidence="1">Cofactor biosynthesis; molybdopterin biosynthesis.</text>
</comment>
<evidence type="ECO:0000256" key="2">
    <source>
        <dbReference type="ARBA" id="ARBA00005426"/>
    </source>
</evidence>
<dbReference type="OrthoDB" id="9803224at2"/>
<evidence type="ECO:0000256" key="6">
    <source>
        <dbReference type="ARBA" id="ARBA00026066"/>
    </source>
</evidence>
<keyword evidence="13" id="KW-0808">Transferase</keyword>
<dbReference type="GO" id="GO:0030366">
    <property type="term" value="F:molybdopterin synthase activity"/>
    <property type="evidence" value="ECO:0007669"/>
    <property type="project" value="UniProtKB-EC"/>
</dbReference>
<comment type="catalytic activity">
    <reaction evidence="11">
        <text>2 [molybdopterin-synthase sulfur-carrier protein]-C-terminal-Gly-aminoethanethioate + cyclic pyranopterin phosphate + H2O = molybdopterin + 2 [molybdopterin-synthase sulfur-carrier protein]-C-terminal Gly-Gly + 2 H(+)</text>
        <dbReference type="Rhea" id="RHEA:26333"/>
        <dbReference type="Rhea" id="RHEA-COMP:12202"/>
        <dbReference type="Rhea" id="RHEA-COMP:19907"/>
        <dbReference type="ChEBI" id="CHEBI:15377"/>
        <dbReference type="ChEBI" id="CHEBI:15378"/>
        <dbReference type="ChEBI" id="CHEBI:58698"/>
        <dbReference type="ChEBI" id="CHEBI:59648"/>
        <dbReference type="ChEBI" id="CHEBI:90778"/>
        <dbReference type="ChEBI" id="CHEBI:232372"/>
        <dbReference type="EC" id="2.8.1.12"/>
    </reaction>
</comment>
<dbReference type="Proteomes" id="UP000298050">
    <property type="component" value="Unassembled WGS sequence"/>
</dbReference>
<dbReference type="InterPro" id="IPR036563">
    <property type="entry name" value="MoaE_sf"/>
</dbReference>
<dbReference type="Pfam" id="PF02391">
    <property type="entry name" value="MoaE"/>
    <property type="match status" value="1"/>
</dbReference>
<comment type="caution">
    <text evidence="13">The sequence shown here is derived from an EMBL/GenBank/DDBJ whole genome shotgun (WGS) entry which is preliminary data.</text>
</comment>
<evidence type="ECO:0000313" key="14">
    <source>
        <dbReference type="Proteomes" id="UP000298050"/>
    </source>
</evidence>
<proteinExistence type="inferred from homology"/>
<dbReference type="InterPro" id="IPR003448">
    <property type="entry name" value="Mopterin_biosynth_MoaE"/>
</dbReference>
<dbReference type="AlphaFoldDB" id="A0A4Z0M6F1"/>
<evidence type="ECO:0000256" key="8">
    <source>
        <dbReference type="ARBA" id="ARBA00030407"/>
    </source>
</evidence>
<evidence type="ECO:0000256" key="9">
    <source>
        <dbReference type="ARBA" id="ARBA00030781"/>
    </source>
</evidence>
<dbReference type="NCBIfam" id="NF007959">
    <property type="entry name" value="PRK10678.1"/>
    <property type="match status" value="1"/>
</dbReference>
<protein>
    <recommendedName>
        <fullName evidence="4">Molybdopterin synthase catalytic subunit</fullName>
        <ecNumber evidence="3">2.8.1.12</ecNumber>
    </recommendedName>
    <alternativeName>
        <fullName evidence="9">MPT synthase subunit 2</fullName>
    </alternativeName>
    <alternativeName>
        <fullName evidence="7">Molybdenum cofactor biosynthesis protein E</fullName>
    </alternativeName>
    <alternativeName>
        <fullName evidence="8">Molybdopterin-converting factor large subunit</fullName>
    </alternativeName>
    <alternativeName>
        <fullName evidence="10">Molybdopterin-converting factor subunit 2</fullName>
    </alternativeName>
</protein>
<evidence type="ECO:0000313" key="13">
    <source>
        <dbReference type="EMBL" id="TGD75253.1"/>
    </source>
</evidence>
<evidence type="ECO:0000256" key="3">
    <source>
        <dbReference type="ARBA" id="ARBA00011950"/>
    </source>
</evidence>
<dbReference type="PANTHER" id="PTHR23404">
    <property type="entry name" value="MOLYBDOPTERIN SYNTHASE RELATED"/>
    <property type="match status" value="1"/>
</dbReference>
<reference evidence="13 14" key="1">
    <citation type="submission" date="2019-04" db="EMBL/GenBank/DDBJ databases">
        <title>Taxonomy of novel Haliea sp. from mangrove soil of West Coast of India.</title>
        <authorList>
            <person name="Verma A."/>
            <person name="Kumar P."/>
            <person name="Krishnamurthi S."/>
        </authorList>
    </citation>
    <scope>NUCLEOTIDE SEQUENCE [LARGE SCALE GENOMIC DNA]</scope>
    <source>
        <strain evidence="13 14">SAOS-164</strain>
    </source>
</reference>
<evidence type="ECO:0000256" key="10">
    <source>
        <dbReference type="ARBA" id="ARBA00032474"/>
    </source>
</evidence>
<accession>A0A4Z0M6F1</accession>
<evidence type="ECO:0000256" key="7">
    <source>
        <dbReference type="ARBA" id="ARBA00029745"/>
    </source>
</evidence>
<comment type="similarity">
    <text evidence="2">Belongs to the MoaE family.</text>
</comment>
<dbReference type="EMBL" id="SRLE01000004">
    <property type="protein sequence ID" value="TGD75253.1"/>
    <property type="molecule type" value="Genomic_DNA"/>
</dbReference>
<sequence length="156" mass="17452">MKALLEVSVQESDFDLRILQGSLLRGAAEEGGVATFTGYVRGSNDQRGVSTLLLEHYPGMTERSILAILEESAERWPLLAARVVHRVGELAPGDQIVWVGVSAAHREAAFAACEFIMDYLKTRAPFWKKERGPQGEHWVDARDSDSERAERWQAQQ</sequence>
<dbReference type="CDD" id="cd00756">
    <property type="entry name" value="MoaE"/>
    <property type="match status" value="1"/>
</dbReference>
<evidence type="ECO:0000256" key="5">
    <source>
        <dbReference type="ARBA" id="ARBA00023150"/>
    </source>
</evidence>
<dbReference type="Gene3D" id="3.90.1170.40">
    <property type="entry name" value="Molybdopterin biosynthesis MoaE subunit"/>
    <property type="match status" value="1"/>
</dbReference>
<keyword evidence="5" id="KW-0501">Molybdenum cofactor biosynthesis</keyword>
<feature type="region of interest" description="Disordered" evidence="12">
    <location>
        <begin position="133"/>
        <end position="156"/>
    </location>
</feature>
<name>A0A4Z0M6F1_9GAMM</name>
<dbReference type="SUPFAM" id="SSF54690">
    <property type="entry name" value="Molybdopterin synthase subunit MoaE"/>
    <property type="match status" value="1"/>
</dbReference>
<gene>
    <name evidence="13" type="primary">moaE</name>
    <name evidence="13" type="ORF">E4634_04455</name>
</gene>
<dbReference type="GO" id="GO:0006777">
    <property type="term" value="P:Mo-molybdopterin cofactor biosynthetic process"/>
    <property type="evidence" value="ECO:0007669"/>
    <property type="project" value="UniProtKB-KW"/>
</dbReference>
<evidence type="ECO:0000256" key="11">
    <source>
        <dbReference type="ARBA" id="ARBA00049878"/>
    </source>
</evidence>
<evidence type="ECO:0000256" key="12">
    <source>
        <dbReference type="SAM" id="MobiDB-lite"/>
    </source>
</evidence>
<dbReference type="RefSeq" id="WP_135441393.1">
    <property type="nucleotide sequence ID" value="NZ_SRLE01000004.1"/>
</dbReference>
<dbReference type="EC" id="2.8.1.12" evidence="3"/>